<feature type="domain" description="Zn(2)-C6 fungal-type" evidence="6">
    <location>
        <begin position="15"/>
        <end position="44"/>
    </location>
</feature>
<dbReference type="GeneID" id="70252130"/>
<dbReference type="PANTHER" id="PTHR31668:SF19">
    <property type="entry name" value="ZN(2)-C6 FUNGAL-TYPE DOMAIN-CONTAINING PROTEIN-RELATED"/>
    <property type="match status" value="1"/>
</dbReference>
<keyword evidence="5" id="KW-0539">Nucleus</keyword>
<comment type="caution">
    <text evidence="7">The sequence shown here is derived from an EMBL/GenBank/DDBJ whole genome shotgun (WGS) entry which is preliminary data.</text>
</comment>
<dbReference type="SMART" id="SM00066">
    <property type="entry name" value="GAL4"/>
    <property type="match status" value="1"/>
</dbReference>
<dbReference type="Gene3D" id="4.10.240.10">
    <property type="entry name" value="Zn(2)-C6 fungal-type DNA-binding domain"/>
    <property type="match status" value="1"/>
</dbReference>
<dbReference type="PROSITE" id="PS50048">
    <property type="entry name" value="ZN2_CY6_FUNGAL_2"/>
    <property type="match status" value="1"/>
</dbReference>
<dbReference type="GO" id="GO:0008270">
    <property type="term" value="F:zinc ion binding"/>
    <property type="evidence" value="ECO:0007669"/>
    <property type="project" value="InterPro"/>
</dbReference>
<evidence type="ECO:0000259" key="6">
    <source>
        <dbReference type="PROSITE" id="PS50048"/>
    </source>
</evidence>
<reference evidence="7" key="1">
    <citation type="submission" date="2021-12" db="EMBL/GenBank/DDBJ databases">
        <title>Convergent genome expansion in fungi linked to evolution of root-endophyte symbiosis.</title>
        <authorList>
            <consortium name="DOE Joint Genome Institute"/>
            <person name="Ke Y.-H."/>
            <person name="Bonito G."/>
            <person name="Liao H.-L."/>
            <person name="Looney B."/>
            <person name="Rojas-Flechas A."/>
            <person name="Nash J."/>
            <person name="Hameed K."/>
            <person name="Schadt C."/>
            <person name="Martin F."/>
            <person name="Crous P.W."/>
            <person name="Miettinen O."/>
            <person name="Magnuson J.K."/>
            <person name="Labbe J."/>
            <person name="Jacobson D."/>
            <person name="Doktycz M.J."/>
            <person name="Veneault-Fourrey C."/>
            <person name="Kuo A."/>
            <person name="Mondo S."/>
            <person name="Calhoun S."/>
            <person name="Riley R."/>
            <person name="Ohm R."/>
            <person name="LaButti K."/>
            <person name="Andreopoulos B."/>
            <person name="Pangilinan J."/>
            <person name="Nolan M."/>
            <person name="Tritt A."/>
            <person name="Clum A."/>
            <person name="Lipzen A."/>
            <person name="Daum C."/>
            <person name="Barry K."/>
            <person name="Grigoriev I.V."/>
            <person name="Vilgalys R."/>
        </authorList>
    </citation>
    <scope>NUCLEOTIDE SEQUENCE</scope>
    <source>
        <strain evidence="7">PMI_201</strain>
    </source>
</reference>
<dbReference type="InterPro" id="IPR007219">
    <property type="entry name" value="XnlR_reg_dom"/>
</dbReference>
<evidence type="ECO:0000256" key="4">
    <source>
        <dbReference type="ARBA" id="ARBA00023163"/>
    </source>
</evidence>
<keyword evidence="1" id="KW-0479">Metal-binding</keyword>
<gene>
    <name evidence="7" type="ORF">BGW36DRAFT_452294</name>
</gene>
<dbReference type="AlphaFoldDB" id="A0AAD4KV28"/>
<dbReference type="Proteomes" id="UP001201262">
    <property type="component" value="Unassembled WGS sequence"/>
</dbReference>
<organism evidence="7 8">
    <name type="scientific">Talaromyces proteolyticus</name>
    <dbReference type="NCBI Taxonomy" id="1131652"/>
    <lineage>
        <taxon>Eukaryota</taxon>
        <taxon>Fungi</taxon>
        <taxon>Dikarya</taxon>
        <taxon>Ascomycota</taxon>
        <taxon>Pezizomycotina</taxon>
        <taxon>Eurotiomycetes</taxon>
        <taxon>Eurotiomycetidae</taxon>
        <taxon>Eurotiales</taxon>
        <taxon>Trichocomaceae</taxon>
        <taxon>Talaromyces</taxon>
        <taxon>Talaromyces sect. Bacilispori</taxon>
    </lineage>
</organism>
<dbReference type="CDD" id="cd12148">
    <property type="entry name" value="fungal_TF_MHR"/>
    <property type="match status" value="1"/>
</dbReference>
<name>A0AAD4KV28_9EURO</name>
<dbReference type="CDD" id="cd00067">
    <property type="entry name" value="GAL4"/>
    <property type="match status" value="1"/>
</dbReference>
<dbReference type="GO" id="GO:0006351">
    <property type="term" value="P:DNA-templated transcription"/>
    <property type="evidence" value="ECO:0007669"/>
    <property type="project" value="InterPro"/>
</dbReference>
<evidence type="ECO:0000313" key="7">
    <source>
        <dbReference type="EMBL" id="KAH8696584.1"/>
    </source>
</evidence>
<dbReference type="Pfam" id="PF04082">
    <property type="entry name" value="Fungal_trans"/>
    <property type="match status" value="1"/>
</dbReference>
<protein>
    <recommendedName>
        <fullName evidence="6">Zn(2)-C6 fungal-type domain-containing protein</fullName>
    </recommendedName>
</protein>
<keyword evidence="3" id="KW-0238">DNA-binding</keyword>
<evidence type="ECO:0000256" key="1">
    <source>
        <dbReference type="ARBA" id="ARBA00022723"/>
    </source>
</evidence>
<evidence type="ECO:0000313" key="8">
    <source>
        <dbReference type="Proteomes" id="UP001201262"/>
    </source>
</evidence>
<sequence>MDDSALRLRGAPRRACDNCRQRKIRCNRELPCDRCLDISLVCLYNDIARRKGPKGRKVPVLTSLCSTVKPDSSSTLTHDSQFIQNVSSEMSPPSLASLDAGLCSAYYEVSLLLSEVFPAAPSPVPRRISSLQLQAYVQVFMRYLYPIMPVVDKNALLLDCTNSEALETRRYALLVALSAATHIQLNLDFAQGIAGVSLLPSGQTLVSEALQALRQIDPLDDPHVDTLLTVFFLFAAYGNLCEQHRAWHFLNQSISFLYMLQLNMESTYMTLNQDEAETLRRIYWLLFITERAYALQTTRPIMLRATIQKPAVFRSDSPVTMYGLSSLISLFGKISPDLYEWNICDVGEPYDMSSIANMYKSIAFASPLLAEASETSQVDFILTQQWLQTCLWRLYVDQRYLCQARSNTDLPTKLPAMAGKSVLACLSSVAQKSTDAHGIEAVCYVVPFIYLSHSPTFYFHKRFL</sequence>
<evidence type="ECO:0000256" key="5">
    <source>
        <dbReference type="ARBA" id="ARBA00023242"/>
    </source>
</evidence>
<keyword evidence="8" id="KW-1185">Reference proteome</keyword>
<dbReference type="GO" id="GO:0003677">
    <property type="term" value="F:DNA binding"/>
    <property type="evidence" value="ECO:0007669"/>
    <property type="project" value="UniProtKB-KW"/>
</dbReference>
<keyword evidence="4" id="KW-0804">Transcription</keyword>
<dbReference type="GO" id="GO:0000981">
    <property type="term" value="F:DNA-binding transcription factor activity, RNA polymerase II-specific"/>
    <property type="evidence" value="ECO:0007669"/>
    <property type="project" value="InterPro"/>
</dbReference>
<dbReference type="EMBL" id="JAJTJA010000007">
    <property type="protein sequence ID" value="KAH8696584.1"/>
    <property type="molecule type" value="Genomic_DNA"/>
</dbReference>
<dbReference type="InterPro" id="IPR001138">
    <property type="entry name" value="Zn2Cys6_DnaBD"/>
</dbReference>
<dbReference type="InterPro" id="IPR036864">
    <property type="entry name" value="Zn2-C6_fun-type_DNA-bd_sf"/>
</dbReference>
<evidence type="ECO:0000256" key="3">
    <source>
        <dbReference type="ARBA" id="ARBA00023125"/>
    </source>
</evidence>
<dbReference type="SUPFAM" id="SSF57701">
    <property type="entry name" value="Zn2/Cys6 DNA-binding domain"/>
    <property type="match status" value="1"/>
</dbReference>
<dbReference type="PROSITE" id="PS00463">
    <property type="entry name" value="ZN2_CY6_FUNGAL_1"/>
    <property type="match status" value="1"/>
</dbReference>
<proteinExistence type="predicted"/>
<evidence type="ECO:0000256" key="2">
    <source>
        <dbReference type="ARBA" id="ARBA00023015"/>
    </source>
</evidence>
<keyword evidence="2" id="KW-0805">Transcription regulation</keyword>
<dbReference type="RefSeq" id="XP_046071520.1">
    <property type="nucleotide sequence ID" value="XM_046221843.1"/>
</dbReference>
<dbReference type="PANTHER" id="PTHR31668">
    <property type="entry name" value="GLUCOSE TRANSPORT TRANSCRIPTION REGULATOR RGT1-RELATED-RELATED"/>
    <property type="match status" value="1"/>
</dbReference>
<dbReference type="Pfam" id="PF00172">
    <property type="entry name" value="Zn_clus"/>
    <property type="match status" value="1"/>
</dbReference>
<dbReference type="InterPro" id="IPR050797">
    <property type="entry name" value="Carb_Metab_Trans_Reg"/>
</dbReference>
<accession>A0AAD4KV28</accession>